<name>A0A419T3F8_9FIRM</name>
<evidence type="ECO:0000256" key="1">
    <source>
        <dbReference type="SAM" id="Phobius"/>
    </source>
</evidence>
<dbReference type="PANTHER" id="PTHR41324">
    <property type="entry name" value="MEMBRANE PROTEIN-RELATED"/>
    <property type="match status" value="1"/>
</dbReference>
<feature type="transmembrane region" description="Helical" evidence="1">
    <location>
        <begin position="15"/>
        <end position="44"/>
    </location>
</feature>
<dbReference type="InterPro" id="IPR018710">
    <property type="entry name" value="DUF2232"/>
</dbReference>
<feature type="transmembrane region" description="Helical" evidence="1">
    <location>
        <begin position="104"/>
        <end position="129"/>
    </location>
</feature>
<keyword evidence="3" id="KW-1185">Reference proteome</keyword>
<keyword evidence="1" id="KW-1133">Transmembrane helix</keyword>
<proteinExistence type="predicted"/>
<dbReference type="EMBL" id="MCIB01000013">
    <property type="protein sequence ID" value="RKD32084.1"/>
    <property type="molecule type" value="Genomic_DNA"/>
</dbReference>
<gene>
    <name evidence="2" type="ORF">BET03_11445</name>
</gene>
<keyword evidence="1" id="KW-0472">Membrane</keyword>
<evidence type="ECO:0000313" key="3">
    <source>
        <dbReference type="Proteomes" id="UP000284177"/>
    </source>
</evidence>
<feature type="transmembrane region" description="Helical" evidence="1">
    <location>
        <begin position="170"/>
        <end position="193"/>
    </location>
</feature>
<dbReference type="PANTHER" id="PTHR41324:SF1">
    <property type="entry name" value="DUF2232 DOMAIN-CONTAINING PROTEIN"/>
    <property type="match status" value="1"/>
</dbReference>
<feature type="transmembrane region" description="Helical" evidence="1">
    <location>
        <begin position="281"/>
        <end position="302"/>
    </location>
</feature>
<reference evidence="2 3" key="1">
    <citation type="submission" date="2016-08" db="EMBL/GenBank/DDBJ databases">
        <title>Novel Firmicutes and Novel Genomes.</title>
        <authorList>
            <person name="Poppleton D.I."/>
            <person name="Gribaldo S."/>
        </authorList>
    </citation>
    <scope>NUCLEOTIDE SEQUENCE [LARGE SCALE GENOMIC DNA]</scope>
    <source>
        <strain evidence="2 3">CTT3</strain>
    </source>
</reference>
<comment type="caution">
    <text evidence="2">The sequence shown here is derived from an EMBL/GenBank/DDBJ whole genome shotgun (WGS) entry which is preliminary data.</text>
</comment>
<accession>A0A419T3F8</accession>
<sequence>MNLQNRTNSITETAIITLLMTVFLFVGLHIVPLVIILFPVPFIILGIRHDVKHSIISIIASSLLISILIDFFTGLFIFVIFGLFAIGLTYMINKGYSSYKVMIYGTAIFLLATAITLGILGYVTGINFIEAIDTSFSKSIDEQVKLFKEMDLSNYEISQMKNIIKRTVDYMIALIPATLIITSMFVTYINFWTTSSISRRLGYKKINIPKLKHFRLPNNIILGSAVIFLAIWIIRYFKLFYHETIFINVIILLIFLFYMQGLGVIVYLLDKKRFGRGVKIILIILSLLYVPIGLVIAFVGFLDSIFNFRKLNSFQ</sequence>
<keyword evidence="1" id="KW-0812">Transmembrane</keyword>
<protein>
    <recommendedName>
        <fullName evidence="4">DUF2232 domain-containing protein</fullName>
    </recommendedName>
</protein>
<feature type="transmembrane region" description="Helical" evidence="1">
    <location>
        <begin position="51"/>
        <end position="69"/>
    </location>
</feature>
<evidence type="ECO:0000313" key="2">
    <source>
        <dbReference type="EMBL" id="RKD32084.1"/>
    </source>
</evidence>
<organism evidence="2 3">
    <name type="scientific">Thermohalobacter berrensis</name>
    <dbReference type="NCBI Taxonomy" id="99594"/>
    <lineage>
        <taxon>Bacteria</taxon>
        <taxon>Bacillati</taxon>
        <taxon>Bacillota</taxon>
        <taxon>Tissierellia</taxon>
        <taxon>Tissierellales</taxon>
        <taxon>Thermohalobacteraceae</taxon>
        <taxon>Thermohalobacter</taxon>
    </lineage>
</organism>
<evidence type="ECO:0008006" key="4">
    <source>
        <dbReference type="Google" id="ProtNLM"/>
    </source>
</evidence>
<dbReference type="AlphaFoldDB" id="A0A419T3F8"/>
<feature type="transmembrane region" description="Helical" evidence="1">
    <location>
        <begin position="246"/>
        <end position="269"/>
    </location>
</feature>
<feature type="transmembrane region" description="Helical" evidence="1">
    <location>
        <begin position="214"/>
        <end position="234"/>
    </location>
</feature>
<dbReference type="OrthoDB" id="1950201at2"/>
<dbReference type="RefSeq" id="WP_120168923.1">
    <property type="nucleotide sequence ID" value="NZ_MCIB01000013.1"/>
</dbReference>
<dbReference type="Proteomes" id="UP000284177">
    <property type="component" value="Unassembled WGS sequence"/>
</dbReference>
<dbReference type="Pfam" id="PF09991">
    <property type="entry name" value="DUF2232"/>
    <property type="match status" value="1"/>
</dbReference>